<dbReference type="Pfam" id="PF16044">
    <property type="entry name" value="DUF4796_C"/>
    <property type="match status" value="1"/>
</dbReference>
<sequence length="227" mass="25948">MTGYRDHEEQKTMVPLATSLVKFTHCEKDIYSSFVPQKCPICGGNPVSSWDVEQAPITIPCPFSNAHSEKCCFVLKPTQGRFIGEYDGFSDLHVGITSSKGIVHHYNESGIHKDSTGWEQCVSVPLVPPDQYALIHQWDSYLEEISSAGKWLSYRYDEQNHNCYTFALTFINSLLHLQGMKTFSKDEFTEKFVLPRTRRASKYITLCHQVTKNAFYITDQFRNSILG</sequence>
<comment type="caution">
    <text evidence="3">The sequence shown here is derived from an EMBL/GenBank/DDBJ whole genome shotgun (WGS) entry which is preliminary data.</text>
</comment>
<feature type="domain" description="MKRN2 opposite strand protein-like N-terminal" evidence="2">
    <location>
        <begin position="19"/>
        <end position="44"/>
    </location>
</feature>
<evidence type="ECO:0000259" key="2">
    <source>
        <dbReference type="Pfam" id="PF22795"/>
    </source>
</evidence>
<feature type="domain" description="MKRN2 opposite strand protein-like C-terminal" evidence="1">
    <location>
        <begin position="56"/>
        <end position="210"/>
    </location>
</feature>
<organism evidence="3 4">
    <name type="scientific">Staurois parvus</name>
    <dbReference type="NCBI Taxonomy" id="386267"/>
    <lineage>
        <taxon>Eukaryota</taxon>
        <taxon>Metazoa</taxon>
        <taxon>Chordata</taxon>
        <taxon>Craniata</taxon>
        <taxon>Vertebrata</taxon>
        <taxon>Euteleostomi</taxon>
        <taxon>Amphibia</taxon>
        <taxon>Batrachia</taxon>
        <taxon>Anura</taxon>
        <taxon>Neobatrachia</taxon>
        <taxon>Ranoidea</taxon>
        <taxon>Ranidae</taxon>
        <taxon>Staurois</taxon>
    </lineage>
</organism>
<dbReference type="InterPro" id="IPR053921">
    <property type="entry name" value="MKRN2OS-like_C"/>
</dbReference>
<dbReference type="PANTHER" id="PTHR33963:SF2">
    <property type="entry name" value="MKRN2 OPPOSITE STRAND PROTEIN"/>
    <property type="match status" value="1"/>
</dbReference>
<evidence type="ECO:0000259" key="1">
    <source>
        <dbReference type="Pfam" id="PF16044"/>
    </source>
</evidence>
<evidence type="ECO:0000313" key="3">
    <source>
        <dbReference type="EMBL" id="CAI9546939.1"/>
    </source>
</evidence>
<protein>
    <recommendedName>
        <fullName evidence="5">MKRN2 opposite strand protein</fullName>
    </recommendedName>
</protein>
<dbReference type="InterPro" id="IPR053922">
    <property type="entry name" value="MKRN2OS-like_N"/>
</dbReference>
<keyword evidence="4" id="KW-1185">Reference proteome</keyword>
<dbReference type="PANTHER" id="PTHR33963">
    <property type="entry name" value="MKRN2 OPPOSITE STRAND PROTEIN"/>
    <property type="match status" value="1"/>
</dbReference>
<name>A0ABN9BH43_9NEOB</name>
<dbReference type="Pfam" id="PF22795">
    <property type="entry name" value="DUF4796_N"/>
    <property type="match status" value="1"/>
</dbReference>
<evidence type="ECO:0008006" key="5">
    <source>
        <dbReference type="Google" id="ProtNLM"/>
    </source>
</evidence>
<evidence type="ECO:0000313" key="4">
    <source>
        <dbReference type="Proteomes" id="UP001162483"/>
    </source>
</evidence>
<reference evidence="3" key="1">
    <citation type="submission" date="2023-05" db="EMBL/GenBank/DDBJ databases">
        <authorList>
            <person name="Stuckert A."/>
        </authorList>
    </citation>
    <scope>NUCLEOTIDE SEQUENCE</scope>
</reference>
<proteinExistence type="predicted"/>
<accession>A0ABN9BH43</accession>
<dbReference type="InterPro" id="IPR032016">
    <property type="entry name" value="MKRN2OS-like"/>
</dbReference>
<gene>
    <name evidence="3" type="ORF">SPARVUS_LOCUS2899236</name>
</gene>
<dbReference type="Proteomes" id="UP001162483">
    <property type="component" value="Unassembled WGS sequence"/>
</dbReference>
<dbReference type="EMBL" id="CATNWA010004042">
    <property type="protein sequence ID" value="CAI9546939.1"/>
    <property type="molecule type" value="Genomic_DNA"/>
</dbReference>